<comment type="caution">
    <text evidence="2">The sequence shown here is derived from an EMBL/GenBank/DDBJ whole genome shotgun (WGS) entry which is preliminary data.</text>
</comment>
<sequence>MPISSMSVLPQRSTSQSPSLGSSLWLQTPTSYLPENHDVPPSQSTYEYTLRVNTFVVLGLDLTRPEGRGGLCDVDAPRGLMPPPDTPASTLTFHLAAKDHGNGREQRLLPCPDVESPGCNVDSV</sequence>
<dbReference type="AlphaFoldDB" id="A0A9Q0DIR3"/>
<dbReference type="Proteomes" id="UP001148018">
    <property type="component" value="Unassembled WGS sequence"/>
</dbReference>
<protein>
    <submittedName>
        <fullName evidence="2">Uncharacterized protein</fullName>
    </submittedName>
</protein>
<evidence type="ECO:0000313" key="3">
    <source>
        <dbReference type="Proteomes" id="UP001148018"/>
    </source>
</evidence>
<name>A0A9Q0DIR3_9TELE</name>
<evidence type="ECO:0000256" key="1">
    <source>
        <dbReference type="SAM" id="MobiDB-lite"/>
    </source>
</evidence>
<proteinExistence type="predicted"/>
<gene>
    <name evidence="2" type="ORF">NHX12_009934</name>
</gene>
<organism evidence="2 3">
    <name type="scientific">Muraenolepis orangiensis</name>
    <name type="common">Patagonian moray cod</name>
    <dbReference type="NCBI Taxonomy" id="630683"/>
    <lineage>
        <taxon>Eukaryota</taxon>
        <taxon>Metazoa</taxon>
        <taxon>Chordata</taxon>
        <taxon>Craniata</taxon>
        <taxon>Vertebrata</taxon>
        <taxon>Euteleostomi</taxon>
        <taxon>Actinopterygii</taxon>
        <taxon>Neopterygii</taxon>
        <taxon>Teleostei</taxon>
        <taxon>Neoteleostei</taxon>
        <taxon>Acanthomorphata</taxon>
        <taxon>Zeiogadaria</taxon>
        <taxon>Gadariae</taxon>
        <taxon>Gadiformes</taxon>
        <taxon>Muraenolepidoidei</taxon>
        <taxon>Muraenolepididae</taxon>
        <taxon>Muraenolepis</taxon>
    </lineage>
</organism>
<dbReference type="EMBL" id="JANIIK010000115">
    <property type="protein sequence ID" value="KAJ3589086.1"/>
    <property type="molecule type" value="Genomic_DNA"/>
</dbReference>
<feature type="region of interest" description="Disordered" evidence="1">
    <location>
        <begin position="1"/>
        <end position="42"/>
    </location>
</feature>
<reference evidence="2" key="1">
    <citation type="submission" date="2022-07" db="EMBL/GenBank/DDBJ databases">
        <title>Chromosome-level genome of Muraenolepis orangiensis.</title>
        <authorList>
            <person name="Kim J."/>
        </authorList>
    </citation>
    <scope>NUCLEOTIDE SEQUENCE</scope>
    <source>
        <strain evidence="2">KU_S4_2022</strain>
        <tissue evidence="2">Muscle</tissue>
    </source>
</reference>
<keyword evidence="3" id="KW-1185">Reference proteome</keyword>
<feature type="compositionally biased region" description="Polar residues" evidence="1">
    <location>
        <begin position="1"/>
        <end position="10"/>
    </location>
</feature>
<accession>A0A9Q0DIR3</accession>
<evidence type="ECO:0000313" key="2">
    <source>
        <dbReference type="EMBL" id="KAJ3589086.1"/>
    </source>
</evidence>
<feature type="compositionally biased region" description="Low complexity" evidence="1">
    <location>
        <begin position="11"/>
        <end position="27"/>
    </location>
</feature>